<dbReference type="SUPFAM" id="SSF48452">
    <property type="entry name" value="TPR-like"/>
    <property type="match status" value="1"/>
</dbReference>
<dbReference type="Gene3D" id="1.25.40.10">
    <property type="entry name" value="Tetratricopeptide repeat domain"/>
    <property type="match status" value="1"/>
</dbReference>
<dbReference type="PRINTS" id="PR00038">
    <property type="entry name" value="HTHLUXR"/>
</dbReference>
<dbReference type="Proteomes" id="UP000188929">
    <property type="component" value="Unassembled WGS sequence"/>
</dbReference>
<dbReference type="Gene3D" id="1.10.10.10">
    <property type="entry name" value="Winged helix-like DNA-binding domain superfamily/Winged helix DNA-binding domain"/>
    <property type="match status" value="1"/>
</dbReference>
<proteinExistence type="predicted"/>
<dbReference type="PROSITE" id="PS50043">
    <property type="entry name" value="HTH_LUXR_2"/>
    <property type="match status" value="1"/>
</dbReference>
<keyword evidence="5" id="KW-1185">Reference proteome</keyword>
<dbReference type="PANTHER" id="PTHR16305:SF35">
    <property type="entry name" value="TRANSCRIPTIONAL ACTIVATOR DOMAIN"/>
    <property type="match status" value="1"/>
</dbReference>
<dbReference type="SUPFAM" id="SSF46894">
    <property type="entry name" value="C-terminal effector domain of the bipartite response regulators"/>
    <property type="match status" value="1"/>
</dbReference>
<dbReference type="Pfam" id="PF13191">
    <property type="entry name" value="AAA_16"/>
    <property type="match status" value="1"/>
</dbReference>
<dbReference type="GO" id="GO:0003677">
    <property type="term" value="F:DNA binding"/>
    <property type="evidence" value="ECO:0007669"/>
    <property type="project" value="InterPro"/>
</dbReference>
<dbReference type="InterPro" id="IPR027417">
    <property type="entry name" value="P-loop_NTPase"/>
</dbReference>
<dbReference type="AlphaFoldDB" id="A0A1V2IAS8"/>
<dbReference type="InterPro" id="IPR036388">
    <property type="entry name" value="WH-like_DNA-bd_sf"/>
</dbReference>
<dbReference type="GO" id="GO:0005524">
    <property type="term" value="F:ATP binding"/>
    <property type="evidence" value="ECO:0007669"/>
    <property type="project" value="UniProtKB-KW"/>
</dbReference>
<dbReference type="PANTHER" id="PTHR16305">
    <property type="entry name" value="TESTICULAR SOLUBLE ADENYLYL CYCLASE"/>
    <property type="match status" value="1"/>
</dbReference>
<evidence type="ECO:0000313" key="5">
    <source>
        <dbReference type="Proteomes" id="UP000188929"/>
    </source>
</evidence>
<dbReference type="SMART" id="SM00421">
    <property type="entry name" value="HTH_LUXR"/>
    <property type="match status" value="1"/>
</dbReference>
<keyword evidence="1" id="KW-0547">Nucleotide-binding</keyword>
<dbReference type="EMBL" id="MOMC01000027">
    <property type="protein sequence ID" value="ONH30308.1"/>
    <property type="molecule type" value="Genomic_DNA"/>
</dbReference>
<dbReference type="RefSeq" id="WP_076817216.1">
    <property type="nucleotide sequence ID" value="NZ_MOMC01000027.1"/>
</dbReference>
<dbReference type="STRING" id="1834516.BL253_14240"/>
<keyword evidence="2" id="KW-0067">ATP-binding</keyword>
<gene>
    <name evidence="4" type="ORF">BL253_14240</name>
</gene>
<dbReference type="Pfam" id="PF00196">
    <property type="entry name" value="GerE"/>
    <property type="match status" value="1"/>
</dbReference>
<dbReference type="InterPro" id="IPR041664">
    <property type="entry name" value="AAA_16"/>
</dbReference>
<dbReference type="OrthoDB" id="5476461at2"/>
<sequence length="1028" mass="107576">MTQLASSVFVGRAAELARLEGALRRAADGDGAGVIIGGEAGVGKTRLVEEVAARAAAAGHTVLAGGCVELEGDGLPLAPVVEALRGLARRIGPEALARLAGGRRDELARLLPEVAGPVAIPAAAADDAQGNGIGNGIGRLFDLVLGVVETLSAEHPVLFVIEDLHWADHSTRALAAFLLRNLRGCRATLVLTYRADGVGPGHPLRTFLAESERLRWMSGSERLRWVERIELARFGRADVTELVAAILGEAPPDQLVDAVMARSDGNAFFVEELVCAAGAGGVDTISPTLRDALLARIEALPAATRHLLRVAAAGGQRVEHRLLAAVLGLPEEQLWDALRAAVATGVLMVAPADDAYCFRHALTRSALRHEALPGELSHLHRRYAQALEADPGLVGGGARAAAAVAYHWYAACDHSRALPALLTAARAAACAYAFAEALRHYERALASWDEVPDAAERAGLDHLGVLEAAITAAKMAGELRRGLDLVARARAEAALLGDPVRLALALTEQSFLLRMRGHSDGVAEAREALRVMPAEPPTPTRAKILVSLGKALSMVPRRAAALEAIEEALAIARATGARRVEATALMTTGCLASTWTLPEDARLGRAIAHELNDDDLLLSSYTNESDTWLGGCRFDEAVAAGREGLRLARRLGQERTHGLIIAGNVIEALFGAGRWDEAEKLLAETTELAPMGIHALFLEQLRGELALAGGRLDEAATALASAEGTLTHRYLGSQYTMPLLRLRIDLDVRRGEPGALTDGVAGALSAVRAVETFDFTDVVRYAAPLLASAMGATAEAAGVARALRAGDDLRRALDAAGRVAALAAEMPFERAVSGEACSTVIDGELARAEGRPDPEAWERAAKSWAALGVPYQSARARYRRAEALLAVGDRAAAGDELRAAAVAADTLGAHLLRHDLRLLAAQGRLVLPGPESGPETAHGECAAATTDGPPLGLTAREVDVLRLVAAGSTNPQIAAALFISRKTASTHVSNILGKLGVTSRGEAAAVAHRLRLFDGGDVAVSGPPGAGR</sequence>
<dbReference type="InterPro" id="IPR000792">
    <property type="entry name" value="Tscrpt_reg_LuxR_C"/>
</dbReference>
<evidence type="ECO:0000256" key="2">
    <source>
        <dbReference type="ARBA" id="ARBA00022840"/>
    </source>
</evidence>
<evidence type="ECO:0000259" key="3">
    <source>
        <dbReference type="PROSITE" id="PS50043"/>
    </source>
</evidence>
<evidence type="ECO:0000256" key="1">
    <source>
        <dbReference type="ARBA" id="ARBA00022741"/>
    </source>
</evidence>
<dbReference type="GO" id="GO:0006355">
    <property type="term" value="P:regulation of DNA-templated transcription"/>
    <property type="evidence" value="ECO:0007669"/>
    <property type="project" value="InterPro"/>
</dbReference>
<organism evidence="4 5">
    <name type="scientific">Pseudofrankia asymbiotica</name>
    <dbReference type="NCBI Taxonomy" id="1834516"/>
    <lineage>
        <taxon>Bacteria</taxon>
        <taxon>Bacillati</taxon>
        <taxon>Actinomycetota</taxon>
        <taxon>Actinomycetes</taxon>
        <taxon>Frankiales</taxon>
        <taxon>Frankiaceae</taxon>
        <taxon>Pseudofrankia</taxon>
    </lineage>
</organism>
<accession>A0A1V2IAS8</accession>
<comment type="caution">
    <text evidence="4">The sequence shown here is derived from an EMBL/GenBank/DDBJ whole genome shotgun (WGS) entry which is preliminary data.</text>
</comment>
<name>A0A1V2IAS8_9ACTN</name>
<feature type="domain" description="HTH luxR-type" evidence="3">
    <location>
        <begin position="946"/>
        <end position="1011"/>
    </location>
</feature>
<dbReference type="Gene3D" id="3.40.50.300">
    <property type="entry name" value="P-loop containing nucleotide triphosphate hydrolases"/>
    <property type="match status" value="1"/>
</dbReference>
<reference evidence="5" key="1">
    <citation type="submission" date="2016-10" db="EMBL/GenBank/DDBJ databases">
        <title>Frankia sp. NRRL B-16386 Genome sequencing.</title>
        <authorList>
            <person name="Ghodhbane-Gtari F."/>
            <person name="Swanson E."/>
            <person name="Gueddou A."/>
            <person name="Hezbri K."/>
            <person name="Ktari K."/>
            <person name="Nouioui I."/>
            <person name="Morris K."/>
            <person name="Simpson S."/>
            <person name="Abebe-Akele F."/>
            <person name="Thomas K."/>
            <person name="Gtari M."/>
            <person name="Tisa L.S."/>
        </authorList>
    </citation>
    <scope>NUCLEOTIDE SEQUENCE [LARGE SCALE GENOMIC DNA]</scope>
    <source>
        <strain evidence="5">NRRL B-16386</strain>
    </source>
</reference>
<protein>
    <submittedName>
        <fullName evidence="4">LuxR family transcriptional regulator</fullName>
    </submittedName>
</protein>
<evidence type="ECO:0000313" key="4">
    <source>
        <dbReference type="EMBL" id="ONH30308.1"/>
    </source>
</evidence>
<dbReference type="InterPro" id="IPR016032">
    <property type="entry name" value="Sig_transdc_resp-reg_C-effctor"/>
</dbReference>
<dbReference type="InterPro" id="IPR011990">
    <property type="entry name" value="TPR-like_helical_dom_sf"/>
</dbReference>
<dbReference type="GO" id="GO:0005737">
    <property type="term" value="C:cytoplasm"/>
    <property type="evidence" value="ECO:0007669"/>
    <property type="project" value="TreeGrafter"/>
</dbReference>
<dbReference type="CDD" id="cd06170">
    <property type="entry name" value="LuxR_C_like"/>
    <property type="match status" value="1"/>
</dbReference>
<dbReference type="SUPFAM" id="SSF52540">
    <property type="entry name" value="P-loop containing nucleoside triphosphate hydrolases"/>
    <property type="match status" value="1"/>
</dbReference>
<dbReference type="GO" id="GO:0004016">
    <property type="term" value="F:adenylate cyclase activity"/>
    <property type="evidence" value="ECO:0007669"/>
    <property type="project" value="TreeGrafter"/>
</dbReference>